<dbReference type="Gene3D" id="1.25.40.20">
    <property type="entry name" value="Ankyrin repeat-containing domain"/>
    <property type="match status" value="2"/>
</dbReference>
<dbReference type="Pfam" id="PF12796">
    <property type="entry name" value="Ank_2"/>
    <property type="match status" value="2"/>
</dbReference>
<dbReference type="InterPro" id="IPR003877">
    <property type="entry name" value="SPRY_dom"/>
</dbReference>
<organism evidence="7 8">
    <name type="scientific">Trichoderma simmonsii</name>
    <dbReference type="NCBI Taxonomy" id="1491479"/>
    <lineage>
        <taxon>Eukaryota</taxon>
        <taxon>Fungi</taxon>
        <taxon>Dikarya</taxon>
        <taxon>Ascomycota</taxon>
        <taxon>Pezizomycotina</taxon>
        <taxon>Sordariomycetes</taxon>
        <taxon>Hypocreomycetidae</taxon>
        <taxon>Hypocreales</taxon>
        <taxon>Hypocreaceae</taxon>
        <taxon>Trichoderma</taxon>
    </lineage>
</organism>
<dbReference type="SUPFAM" id="SSF48403">
    <property type="entry name" value="Ankyrin repeat"/>
    <property type="match status" value="2"/>
</dbReference>
<dbReference type="InterPro" id="IPR036770">
    <property type="entry name" value="Ankyrin_rpt-contain_sf"/>
</dbReference>
<evidence type="ECO:0000313" key="8">
    <source>
        <dbReference type="Proteomes" id="UP000826661"/>
    </source>
</evidence>
<evidence type="ECO:0000256" key="1">
    <source>
        <dbReference type="ARBA" id="ARBA00022737"/>
    </source>
</evidence>
<dbReference type="EMBL" id="CP075868">
    <property type="protein sequence ID" value="QYT02972.1"/>
    <property type="molecule type" value="Genomic_DNA"/>
</dbReference>
<reference evidence="7 8" key="1">
    <citation type="journal article" date="2021" name="BMC Genomics">
        <title>Telomere-to-telomere genome assembly of asparaginase-producing Trichoderma simmonsii.</title>
        <authorList>
            <person name="Chung D."/>
            <person name="Kwon Y.M."/>
            <person name="Yang Y."/>
        </authorList>
    </citation>
    <scope>NUCLEOTIDE SEQUENCE [LARGE SCALE GENOMIC DNA]</scope>
    <source>
        <strain evidence="7 8">GH-Sj1</strain>
    </source>
</reference>
<dbReference type="Proteomes" id="UP000826661">
    <property type="component" value="Chromosome V"/>
</dbReference>
<feature type="domain" description="NACHT" evidence="6">
    <location>
        <begin position="284"/>
        <end position="431"/>
    </location>
</feature>
<feature type="repeat" description="ANK" evidence="3">
    <location>
        <begin position="1049"/>
        <end position="1081"/>
    </location>
</feature>
<feature type="repeat" description="ANK" evidence="3">
    <location>
        <begin position="1084"/>
        <end position="1121"/>
    </location>
</feature>
<evidence type="ECO:0000259" key="6">
    <source>
        <dbReference type="PROSITE" id="PS50837"/>
    </source>
</evidence>
<dbReference type="InterPro" id="IPR002110">
    <property type="entry name" value="Ankyrin_rpt"/>
</dbReference>
<feature type="region of interest" description="Disordered" evidence="4">
    <location>
        <begin position="910"/>
        <end position="940"/>
    </location>
</feature>
<dbReference type="Pfam" id="PF00622">
    <property type="entry name" value="SPRY"/>
    <property type="match status" value="1"/>
</dbReference>
<dbReference type="InterPro" id="IPR056884">
    <property type="entry name" value="NPHP3-like_N"/>
</dbReference>
<dbReference type="Gene3D" id="3.40.50.300">
    <property type="entry name" value="P-loop containing nucleotide triphosphate hydrolases"/>
    <property type="match status" value="1"/>
</dbReference>
<evidence type="ECO:0000256" key="4">
    <source>
        <dbReference type="SAM" id="MobiDB-lite"/>
    </source>
</evidence>
<dbReference type="PANTHER" id="PTHR24178">
    <property type="entry name" value="MOLTING PROTEIN MLT-4"/>
    <property type="match status" value="1"/>
</dbReference>
<dbReference type="InterPro" id="IPR043136">
    <property type="entry name" value="B30.2/SPRY_sf"/>
</dbReference>
<dbReference type="InterPro" id="IPR007111">
    <property type="entry name" value="NACHT_NTPase"/>
</dbReference>
<feature type="compositionally biased region" description="Acidic residues" evidence="4">
    <location>
        <begin position="921"/>
        <end position="931"/>
    </location>
</feature>
<proteinExistence type="predicted"/>
<sequence length="1535" mass="171947">MSEDKSGGCRVKVDYAPPNNPTRPTIDVIAIHGIHGSYRTTWCTPEADSRGFGPLLSKLSSFCRILAYDVNIQETILFEKSGLEKAATDLLKSINTQTGKKRPIVFLCHDVSTILIKELLWIANHDKTYINIALAIRGLICFDAPDTSHGYSWNDILSKLLPATTEANSHENIPVTRTELKECAERQSSIFKAVSARYDMISNQYMMKSFYSRLLEINNLNDIMKLVTEWTEEIREAYQSDAVACRQCLASLHEQDGSPGEMCAIPLNVTDCFLNSEQLDIEPGITTIFGRAGSGKSVLASQISKTLAFNTDKSILLSYYFSKSDYRRRSYLNLLLSFILQMLYRGDASFDSAYVRRLHSLMPSPEEITSSDLYRLLSGMLNRLSEFNVIIVIDAIDECGEDSRLQLVGDLQRLVLGSPTRYKIFITHRPSEDILRVLGTSKESNKINLDEGFDAKKSLLLNRELDGDDLADLRQRLANENATPLVIGLASALRRTMGTNTIDTNTKINIADYNAVYEHMLKEIDAPYAWLREVLLCVAFAKRPLTVNELAGAMWIAPSSSNILGNEKLTLQKMLIAAPTYLKTDLEVACGPLLRVVNGVVSFVHGTLRDFVRERSDTLLQNKAPQGERGKPDFNMLQKCLKILSTPELRKMDGFTSKRRPFDTLSDSPIVFQPHIFTLYADSCLSLHMGEDAEYFRDDDKDGPASAMTEIISPFLYGQDGRFLDSQVLIKPIIVESAAKLEFEKVGCSNLRLFASIGARPIIKLLLLEIGNDQEKVELALWDALRHGHAGATELLLLKSAESNTDIWQTALEKCCRYGRAELARLVISLWSKTFDFKPSEDNLYRCLDEIAKHGHWHVIPRMQKAFSSSVDSITRERLVDLITAAANQGWDGVVNELLSIDLRTHKSNDLVSSSTPTGGDPEEDKVDEDGSQNGTNGVAAEDDKDFWLSNALVEGSIFGSTAVVQLLQPYADLQYTTEWLKFTALHHAALEDRFEVLEQLLDQGADIEYKDGQDATPLLLACLRENTKTVQVLLNRGANPDHVAVASARYRALHIAARNGNGFLVRILLEAGASEDARVASPDGYTPLHFAVSNSQGYSQYLEAARILLEFGADVNATNDRGRTPLHIAICSEDQDDPMVQLLLNFGADIGMRDENSQSASHDPDTLSAYWRAIRNDKPTIVEFLLQNNPWLINEKSDGGFNGLETYLRADRSRYDDGKLSGLFVQLGLDPFKQEQGDQLSCFQLGILSRRKLSIAFLEACVKCIPSDTASCNIGLKDLRIATEINELDLWTKLAPFKAKIENEVDQDDWNIHHFLYQAKPRKDYAEYEEAALRKTKTPTALVWPQIWQQWSKNAAPHIEADGLEAYFESEPYERGNAAAITIRANFPFPPRELDESYSYFELTILESVQSENAGRVIFAIGLTGEFTNQVQALPGWNIWSIGYHSDDGGIFENESSRRATTKTYGTGQTVGCGIDYERNEYFFTCDGEIVFRKSSTLIFRKLYPCIGHKAEAGRVRVNFGKENFKWQKANKAL</sequence>
<dbReference type="PROSITE" id="PS50297">
    <property type="entry name" value="ANK_REP_REGION"/>
    <property type="match status" value="5"/>
</dbReference>
<evidence type="ECO:0000313" key="7">
    <source>
        <dbReference type="EMBL" id="QYT02972.1"/>
    </source>
</evidence>
<dbReference type="InterPro" id="IPR027417">
    <property type="entry name" value="P-loop_NTPase"/>
</dbReference>
<dbReference type="PANTHER" id="PTHR24178:SF9">
    <property type="entry name" value="ANK_REP_REGION DOMAIN-CONTAINING PROTEIN"/>
    <property type="match status" value="1"/>
</dbReference>
<dbReference type="Pfam" id="PF24883">
    <property type="entry name" value="NPHP3_N"/>
    <property type="match status" value="1"/>
</dbReference>
<dbReference type="InterPro" id="IPR044736">
    <property type="entry name" value="Gid1/RanBPM/SPLA_SPRY"/>
</dbReference>
<dbReference type="PROSITE" id="PS50188">
    <property type="entry name" value="B302_SPRY"/>
    <property type="match status" value="1"/>
</dbReference>
<keyword evidence="8" id="KW-1185">Reference proteome</keyword>
<feature type="repeat" description="ANK" evidence="3">
    <location>
        <begin position="1122"/>
        <end position="1156"/>
    </location>
</feature>
<dbReference type="PROSITE" id="PS50837">
    <property type="entry name" value="NACHT"/>
    <property type="match status" value="1"/>
</dbReference>
<dbReference type="SMART" id="SM00449">
    <property type="entry name" value="SPRY"/>
    <property type="match status" value="1"/>
</dbReference>
<evidence type="ECO:0000259" key="5">
    <source>
        <dbReference type="PROSITE" id="PS50188"/>
    </source>
</evidence>
<evidence type="ECO:0000256" key="3">
    <source>
        <dbReference type="PROSITE-ProRule" id="PRU00023"/>
    </source>
</evidence>
<dbReference type="PROSITE" id="PS50088">
    <property type="entry name" value="ANK_REPEAT"/>
    <property type="match status" value="5"/>
</dbReference>
<accession>A0A8G0LJ25</accession>
<evidence type="ECO:0000256" key="2">
    <source>
        <dbReference type="ARBA" id="ARBA00023043"/>
    </source>
</evidence>
<feature type="domain" description="B30.2/SPRY" evidence="5">
    <location>
        <begin position="1327"/>
        <end position="1526"/>
    </location>
</feature>
<dbReference type="SUPFAM" id="SSF52540">
    <property type="entry name" value="P-loop containing nucleoside triphosphate hydrolases"/>
    <property type="match status" value="1"/>
</dbReference>
<dbReference type="SMART" id="SM00248">
    <property type="entry name" value="ANK"/>
    <property type="match status" value="7"/>
</dbReference>
<keyword evidence="1" id="KW-0677">Repeat</keyword>
<feature type="repeat" description="ANK" evidence="3">
    <location>
        <begin position="981"/>
        <end position="1013"/>
    </location>
</feature>
<protein>
    <submittedName>
        <fullName evidence="7">Protein SSH4</fullName>
    </submittedName>
</protein>
<gene>
    <name evidence="7" type="ORF">H0G86_009951</name>
</gene>
<name>A0A8G0LJ25_9HYPO</name>
<dbReference type="SUPFAM" id="SSF49899">
    <property type="entry name" value="Concanavalin A-like lectins/glucanases"/>
    <property type="match status" value="1"/>
</dbReference>
<dbReference type="InterPro" id="IPR001870">
    <property type="entry name" value="B30.2/SPRY"/>
</dbReference>
<dbReference type="InterPro" id="IPR013320">
    <property type="entry name" value="ConA-like_dom_sf"/>
</dbReference>
<dbReference type="CDD" id="cd12885">
    <property type="entry name" value="SPRY_RanBP_like"/>
    <property type="match status" value="1"/>
</dbReference>
<dbReference type="Gene3D" id="2.60.120.920">
    <property type="match status" value="1"/>
</dbReference>
<feature type="repeat" description="ANK" evidence="3">
    <location>
        <begin position="1014"/>
        <end position="1046"/>
    </location>
</feature>
<keyword evidence="2 3" id="KW-0040">ANK repeat</keyword>